<dbReference type="EMBL" id="JACHFH010000010">
    <property type="protein sequence ID" value="MBB5335916.1"/>
    <property type="molecule type" value="Genomic_DNA"/>
</dbReference>
<dbReference type="RefSeq" id="WP_183860363.1">
    <property type="nucleotide sequence ID" value="NZ_JACHFH010000010.1"/>
</dbReference>
<dbReference type="AlphaFoldDB" id="A0A840UFN7"/>
<keyword evidence="2" id="KW-0689">Ribosomal protein</keyword>
<comment type="caution">
    <text evidence="2">The sequence shown here is derived from an EMBL/GenBank/DDBJ whole genome shotgun (WGS) entry which is preliminary data.</text>
</comment>
<name>A0A840UFN7_9FIRM</name>
<reference evidence="2 3" key="1">
    <citation type="submission" date="2020-08" db="EMBL/GenBank/DDBJ databases">
        <title>Genomic Encyclopedia of Type Strains, Phase IV (KMG-IV): sequencing the most valuable type-strain genomes for metagenomic binning, comparative biology and taxonomic classification.</title>
        <authorList>
            <person name="Goeker M."/>
        </authorList>
    </citation>
    <scope>NUCLEOTIDE SEQUENCE [LARGE SCALE GENOMIC DNA]</scope>
    <source>
        <strain evidence="2 3">DSM 24661</strain>
    </source>
</reference>
<feature type="domain" description="Ribosomal protein eL8/eL30/eS12/Gadd45" evidence="1">
    <location>
        <begin position="7"/>
        <end position="96"/>
    </location>
</feature>
<evidence type="ECO:0000313" key="2">
    <source>
        <dbReference type="EMBL" id="MBB5335916.1"/>
    </source>
</evidence>
<dbReference type="Gene3D" id="3.30.1330.30">
    <property type="match status" value="1"/>
</dbReference>
<dbReference type="InterPro" id="IPR029064">
    <property type="entry name" value="Ribosomal_eL30-like_sf"/>
</dbReference>
<keyword evidence="3" id="KW-1185">Reference proteome</keyword>
<dbReference type="SUPFAM" id="SSF55315">
    <property type="entry name" value="L30e-like"/>
    <property type="match status" value="1"/>
</dbReference>
<keyword evidence="2" id="KW-0687">Ribonucleoprotein</keyword>
<evidence type="ECO:0000259" key="1">
    <source>
        <dbReference type="Pfam" id="PF01248"/>
    </source>
</evidence>
<sequence length="106" mass="11503">MDNVQQKLMNLLSMAARANKLMAGDFAVSKAIENNKIQLLLIACDTAEKSKKEYEKIALSAGVALKIIPIEKQLLGNNIGKTERAAIAICDRGFAKAITKILDDIS</sequence>
<organism evidence="2 3">
    <name type="scientific">Pectinatus brassicae</name>
    <dbReference type="NCBI Taxonomy" id="862415"/>
    <lineage>
        <taxon>Bacteria</taxon>
        <taxon>Bacillati</taxon>
        <taxon>Bacillota</taxon>
        <taxon>Negativicutes</taxon>
        <taxon>Selenomonadales</taxon>
        <taxon>Selenomonadaceae</taxon>
        <taxon>Pectinatus</taxon>
    </lineage>
</organism>
<dbReference type="GO" id="GO:0005840">
    <property type="term" value="C:ribosome"/>
    <property type="evidence" value="ECO:0007669"/>
    <property type="project" value="UniProtKB-KW"/>
</dbReference>
<dbReference type="Proteomes" id="UP000559117">
    <property type="component" value="Unassembled WGS sequence"/>
</dbReference>
<proteinExistence type="predicted"/>
<accession>A0A840UFN7</accession>
<dbReference type="Pfam" id="PF01248">
    <property type="entry name" value="Ribosomal_L7Ae"/>
    <property type="match status" value="1"/>
</dbReference>
<dbReference type="InterPro" id="IPR004038">
    <property type="entry name" value="Ribosomal_eL8/eL30/eS12/Gad45"/>
</dbReference>
<evidence type="ECO:0000313" key="3">
    <source>
        <dbReference type="Proteomes" id="UP000559117"/>
    </source>
</evidence>
<gene>
    <name evidence="2" type="ORF">HNR32_001060</name>
</gene>
<protein>
    <submittedName>
        <fullName evidence="2">Ribosomal protein L7Ae-like RNA K-turn-binding protein</fullName>
    </submittedName>
</protein>